<dbReference type="InterPro" id="IPR015373">
    <property type="entry name" value="Interferon/interleukin_rcp_dom"/>
</dbReference>
<dbReference type="PANTHER" id="PTHR20859:SF84">
    <property type="entry name" value="INTERFERON ALPHA_BETA RECEPTOR 2"/>
    <property type="match status" value="1"/>
</dbReference>
<sequence length="620" mass="67608">MPRSAEPEPAIPEAREIQPPTDVTWTSRDLNHSLIWRPAEDAGPGTTYTVECRLGQGPWQTVIGCENTTAHVCLMNDATDYMGGWTARVSAHDQTQSSDWAVSPSFRPAKDTILSTPHLGLDNLEVGTDEVTVTCKLPITPFEPDDDPWHYFNAKYTLTWWKEGDNDTSTMTGKVLETSLTVEGLHPGTSYCLTAMLSIRVPPERNSDVSKVVCVTTKERIPSVGPRNISLKPLPINCVSPSVRDVIISWADSDTEVAGKRQPYEVKSYDVKWNDHGKAGDPGSMAVMVNATDRSMKVTCLGSVEVEVRACNTAGCSPPTRGVLKFSGDDHIKCKIWTSVAVLVACCIGLALLVAIIICCRKTGILSKEHRAKKSKLPSILEEVVKGSGDGSYWPVSDRPRPEVYDVVPTNDEISKLTAPDTSSDGTNSTSEEVFTPDTPSFSDVSFHPGCESPPLRQQKNALESHLVKDERPKLVWDPSLGMETRRPHHDSSSTYVSSITDTTSYTSDLDSPQPQKAAKVIPWAGNASADNSYVSQSQLKHLQPAGLTNTTTIALPKAPNSNVSTSDHTPEEKQDFRKYSGPKSPSKMTADQASTYSKKMPKCAPKILSEEISDYVSVG</sequence>
<evidence type="ECO:0000259" key="4">
    <source>
        <dbReference type="PROSITE" id="PS50853"/>
    </source>
</evidence>
<proteinExistence type="predicted"/>
<feature type="transmembrane region" description="Helical" evidence="2">
    <location>
        <begin position="336"/>
        <end position="360"/>
    </location>
</feature>
<dbReference type="InterPro" id="IPR013783">
    <property type="entry name" value="Ig-like_fold"/>
</dbReference>
<evidence type="ECO:0000259" key="3">
    <source>
        <dbReference type="PROSITE" id="PS50835"/>
    </source>
</evidence>
<dbReference type="PROSITE" id="PS50853">
    <property type="entry name" value="FN3"/>
    <property type="match status" value="1"/>
</dbReference>
<feature type="compositionally biased region" description="Basic and acidic residues" evidence="1">
    <location>
        <begin position="569"/>
        <end position="579"/>
    </location>
</feature>
<evidence type="ECO:0000313" key="5">
    <source>
        <dbReference type="EMBL" id="CAH1245546.1"/>
    </source>
</evidence>
<organism evidence="5 6">
    <name type="scientific">Branchiostoma lanceolatum</name>
    <name type="common">Common lancelet</name>
    <name type="synonym">Amphioxus lanceolatum</name>
    <dbReference type="NCBI Taxonomy" id="7740"/>
    <lineage>
        <taxon>Eukaryota</taxon>
        <taxon>Metazoa</taxon>
        <taxon>Chordata</taxon>
        <taxon>Cephalochordata</taxon>
        <taxon>Leptocardii</taxon>
        <taxon>Amphioxiformes</taxon>
        <taxon>Branchiostomatidae</taxon>
        <taxon>Branchiostoma</taxon>
    </lineage>
</organism>
<dbReference type="GO" id="GO:0004896">
    <property type="term" value="F:cytokine receptor activity"/>
    <property type="evidence" value="ECO:0007669"/>
    <property type="project" value="TreeGrafter"/>
</dbReference>
<reference evidence="5" key="1">
    <citation type="submission" date="2022-01" db="EMBL/GenBank/DDBJ databases">
        <authorList>
            <person name="Braso-Vives M."/>
        </authorList>
    </citation>
    <scope>NUCLEOTIDE SEQUENCE</scope>
</reference>
<keyword evidence="2" id="KW-1133">Transmembrane helix</keyword>
<dbReference type="InterPro" id="IPR007110">
    <property type="entry name" value="Ig-like_dom"/>
</dbReference>
<evidence type="ECO:0000256" key="2">
    <source>
        <dbReference type="SAM" id="Phobius"/>
    </source>
</evidence>
<dbReference type="GO" id="GO:0005886">
    <property type="term" value="C:plasma membrane"/>
    <property type="evidence" value="ECO:0007669"/>
    <property type="project" value="TreeGrafter"/>
</dbReference>
<name>A0A8J9Z0X3_BRALA</name>
<dbReference type="Pfam" id="PF09294">
    <property type="entry name" value="Interfer-bind"/>
    <property type="match status" value="1"/>
</dbReference>
<feature type="region of interest" description="Disordered" evidence="1">
    <location>
        <begin position="552"/>
        <end position="602"/>
    </location>
</feature>
<protein>
    <submittedName>
        <fullName evidence="5">IL20RA protein</fullName>
    </submittedName>
</protein>
<dbReference type="Gene3D" id="2.60.40.10">
    <property type="entry name" value="Immunoglobulins"/>
    <property type="match status" value="3"/>
</dbReference>
<feature type="domain" description="Fibronectin type-III" evidence="4">
    <location>
        <begin position="117"/>
        <end position="220"/>
    </location>
</feature>
<feature type="compositionally biased region" description="Polar residues" evidence="1">
    <location>
        <begin position="420"/>
        <end position="444"/>
    </location>
</feature>
<accession>A0A8J9Z0X3</accession>
<feature type="compositionally biased region" description="Polar residues" evidence="1">
    <location>
        <begin position="552"/>
        <end position="568"/>
    </location>
</feature>
<gene>
    <name evidence="5" type="primary">IL20RA</name>
    <name evidence="5" type="ORF">BLAG_LOCUS7841</name>
</gene>
<keyword evidence="2" id="KW-0812">Transmembrane</keyword>
<dbReference type="AlphaFoldDB" id="A0A8J9Z0X3"/>
<dbReference type="InterPro" id="IPR036116">
    <property type="entry name" value="FN3_sf"/>
</dbReference>
<dbReference type="PANTHER" id="PTHR20859">
    <property type="entry name" value="INTERFERON/INTERLEUKIN RECEPTOR"/>
    <property type="match status" value="1"/>
</dbReference>
<dbReference type="Pfam" id="PF01108">
    <property type="entry name" value="Tissue_fac"/>
    <property type="match status" value="1"/>
</dbReference>
<feature type="domain" description="Ig-like" evidence="3">
    <location>
        <begin position="117"/>
        <end position="210"/>
    </location>
</feature>
<dbReference type="OrthoDB" id="10031784at2759"/>
<evidence type="ECO:0000313" key="6">
    <source>
        <dbReference type="Proteomes" id="UP000838412"/>
    </source>
</evidence>
<keyword evidence="2" id="KW-0472">Membrane</keyword>
<feature type="region of interest" description="Disordered" evidence="1">
    <location>
        <begin position="479"/>
        <end position="498"/>
    </location>
</feature>
<dbReference type="EMBL" id="OV696699">
    <property type="protein sequence ID" value="CAH1245546.1"/>
    <property type="molecule type" value="Genomic_DNA"/>
</dbReference>
<dbReference type="CDD" id="cd00063">
    <property type="entry name" value="FN3"/>
    <property type="match status" value="1"/>
</dbReference>
<feature type="region of interest" description="Disordered" evidence="1">
    <location>
        <begin position="391"/>
        <end position="457"/>
    </location>
</feature>
<keyword evidence="6" id="KW-1185">Reference proteome</keyword>
<dbReference type="PROSITE" id="PS50835">
    <property type="entry name" value="IG_LIKE"/>
    <property type="match status" value="1"/>
</dbReference>
<evidence type="ECO:0000256" key="1">
    <source>
        <dbReference type="SAM" id="MobiDB-lite"/>
    </source>
</evidence>
<feature type="compositionally biased region" description="Polar residues" evidence="1">
    <location>
        <begin position="587"/>
        <end position="598"/>
    </location>
</feature>
<dbReference type="InterPro" id="IPR003961">
    <property type="entry name" value="FN3_dom"/>
</dbReference>
<dbReference type="Proteomes" id="UP000838412">
    <property type="component" value="Chromosome 14"/>
</dbReference>
<dbReference type="SUPFAM" id="SSF49265">
    <property type="entry name" value="Fibronectin type III"/>
    <property type="match status" value="2"/>
</dbReference>
<dbReference type="InterPro" id="IPR050650">
    <property type="entry name" value="Type-II_Cytokine-TF_Rcpt"/>
</dbReference>